<comment type="function">
    <text evidence="7">Specifically dimethylates two adjacent adenosines (A1518 and A1519) in the loop of a conserved hairpin near the 3'-end of 16S rRNA in the 30S particle. May play a critical role in biogenesis of 30S subunits.</text>
</comment>
<name>A0A1F6G7P2_9PROT</name>
<evidence type="ECO:0000256" key="6">
    <source>
        <dbReference type="ARBA" id="ARBA00022884"/>
    </source>
</evidence>
<organism evidence="10 11">
    <name type="scientific">Candidatus Lambdaproteobacteria bacterium RIFOXYD2_FULL_50_16</name>
    <dbReference type="NCBI Taxonomy" id="1817772"/>
    <lineage>
        <taxon>Bacteria</taxon>
        <taxon>Pseudomonadati</taxon>
        <taxon>Pseudomonadota</taxon>
        <taxon>Candidatus Lambdaproteobacteria</taxon>
    </lineage>
</organism>
<feature type="binding site" evidence="7 8">
    <location>
        <position position="14"/>
    </location>
    <ligand>
        <name>S-adenosyl-L-methionine</name>
        <dbReference type="ChEBI" id="CHEBI:59789"/>
    </ligand>
</feature>
<dbReference type="GO" id="GO:0003723">
    <property type="term" value="F:RNA binding"/>
    <property type="evidence" value="ECO:0007669"/>
    <property type="project" value="UniProtKB-UniRule"/>
</dbReference>
<evidence type="ECO:0000256" key="3">
    <source>
        <dbReference type="ARBA" id="ARBA00022603"/>
    </source>
</evidence>
<dbReference type="EMBL" id="MFNE01000043">
    <property type="protein sequence ID" value="OGG94136.1"/>
    <property type="molecule type" value="Genomic_DNA"/>
</dbReference>
<dbReference type="InterPro" id="IPR029063">
    <property type="entry name" value="SAM-dependent_MTases_sf"/>
</dbReference>
<dbReference type="EC" id="2.1.1.182" evidence="7"/>
<dbReference type="PROSITE" id="PS51689">
    <property type="entry name" value="SAM_RNA_A_N6_MT"/>
    <property type="match status" value="1"/>
</dbReference>
<dbReference type="NCBIfam" id="TIGR00755">
    <property type="entry name" value="ksgA"/>
    <property type="match status" value="1"/>
</dbReference>
<comment type="similarity">
    <text evidence="7">Belongs to the class I-like SAM-binding methyltransferase superfamily. rRNA adenine N(6)-methyltransferase family. RsmA subfamily.</text>
</comment>
<feature type="binding site" evidence="7 8">
    <location>
        <position position="105"/>
    </location>
    <ligand>
        <name>S-adenosyl-L-methionine</name>
        <dbReference type="ChEBI" id="CHEBI:59789"/>
    </ligand>
</feature>
<dbReference type="GO" id="GO:0052908">
    <property type="term" value="F:16S rRNA (adenine(1518)-N(6)/adenine(1519)-N(6))-dimethyltransferase activity"/>
    <property type="evidence" value="ECO:0007669"/>
    <property type="project" value="UniProtKB-EC"/>
</dbReference>
<dbReference type="Gene3D" id="3.40.50.150">
    <property type="entry name" value="Vaccinia Virus protein VP39"/>
    <property type="match status" value="1"/>
</dbReference>
<dbReference type="PROSITE" id="PS01131">
    <property type="entry name" value="RRNA_A_DIMETH"/>
    <property type="match status" value="1"/>
</dbReference>
<keyword evidence="6 7" id="KW-0694">RNA-binding</keyword>
<comment type="subcellular location">
    <subcellularLocation>
        <location evidence="7">Cytoplasm</location>
    </subcellularLocation>
</comment>
<dbReference type="STRING" id="1817772.A2527_09845"/>
<comment type="catalytic activity">
    <reaction evidence="7">
        <text>adenosine(1518)/adenosine(1519) in 16S rRNA + 4 S-adenosyl-L-methionine = N(6)-dimethyladenosine(1518)/N(6)-dimethyladenosine(1519) in 16S rRNA + 4 S-adenosyl-L-homocysteine + 4 H(+)</text>
        <dbReference type="Rhea" id="RHEA:19609"/>
        <dbReference type="Rhea" id="RHEA-COMP:10232"/>
        <dbReference type="Rhea" id="RHEA-COMP:10233"/>
        <dbReference type="ChEBI" id="CHEBI:15378"/>
        <dbReference type="ChEBI" id="CHEBI:57856"/>
        <dbReference type="ChEBI" id="CHEBI:59789"/>
        <dbReference type="ChEBI" id="CHEBI:74411"/>
        <dbReference type="ChEBI" id="CHEBI:74493"/>
        <dbReference type="EC" id="2.1.1.182"/>
    </reaction>
</comment>
<comment type="caution">
    <text evidence="10">The sequence shown here is derived from an EMBL/GenBank/DDBJ whole genome shotgun (WGS) entry which is preliminary data.</text>
</comment>
<dbReference type="InterPro" id="IPR001737">
    <property type="entry name" value="KsgA/Erm"/>
</dbReference>
<dbReference type="GO" id="GO:0005829">
    <property type="term" value="C:cytosol"/>
    <property type="evidence" value="ECO:0007669"/>
    <property type="project" value="TreeGrafter"/>
</dbReference>
<dbReference type="Gene3D" id="1.10.8.100">
    <property type="entry name" value="Ribosomal RNA adenine dimethylase-like, domain 2"/>
    <property type="match status" value="1"/>
</dbReference>
<dbReference type="InterPro" id="IPR020598">
    <property type="entry name" value="rRNA_Ade_methylase_Trfase_N"/>
</dbReference>
<dbReference type="AlphaFoldDB" id="A0A1F6G7P2"/>
<dbReference type="HAMAP" id="MF_00607">
    <property type="entry name" value="16SrRNA_methyltr_A"/>
    <property type="match status" value="1"/>
</dbReference>
<protein>
    <recommendedName>
        <fullName evidence="7">Ribosomal RNA small subunit methyltransferase A</fullName>
        <ecNumber evidence="7">2.1.1.182</ecNumber>
    </recommendedName>
    <alternativeName>
        <fullName evidence="7">16S rRNA (adenine(1518)-N(6)/adenine(1519)-N(6))-dimethyltransferase</fullName>
    </alternativeName>
    <alternativeName>
        <fullName evidence="7">16S rRNA dimethyladenosine transferase</fullName>
    </alternativeName>
    <alternativeName>
        <fullName evidence="7">16S rRNA dimethylase</fullName>
    </alternativeName>
    <alternativeName>
        <fullName evidence="7">S-adenosylmethionine-6-N', N'-adenosyl(rRNA) dimethyltransferase</fullName>
    </alternativeName>
</protein>
<dbReference type="Proteomes" id="UP000178449">
    <property type="component" value="Unassembled WGS sequence"/>
</dbReference>
<accession>A0A1F6G7P2</accession>
<dbReference type="Pfam" id="PF00398">
    <property type="entry name" value="RrnaAD"/>
    <property type="match status" value="1"/>
</dbReference>
<feature type="domain" description="Ribosomal RNA adenine methylase transferase N-terminal" evidence="9">
    <location>
        <begin position="19"/>
        <end position="193"/>
    </location>
</feature>
<dbReference type="PANTHER" id="PTHR11727">
    <property type="entry name" value="DIMETHYLADENOSINE TRANSFERASE"/>
    <property type="match status" value="1"/>
</dbReference>
<proteinExistence type="inferred from homology"/>
<sequence length="261" mass="29396">MKPKTKKRFGQHFLKDRVVLSQIVQSARIVEGERVLEVGPGAGALTARLLEAGAQVTTVEIDRDWAQSLRVQFGLEPRFKLVEGDVLKLDLTSLLTPGPWKLVANLPYNISTPLFFILVELRAQFSSITVMLQKEVAARFLDQGEGKGLKDYGAPSVVAALCFKVRPILEVPPEAFEPPPKVDSTVIELIPKPPLGLDETEFFRFVKVAFNQRRKLLLPRLKKELPEVYARLSEAEKAQLAPLRPENLKPEDWLRIWRGTP</sequence>
<dbReference type="InterPro" id="IPR023165">
    <property type="entry name" value="rRNA_Ade_diMease-like_C"/>
</dbReference>
<dbReference type="CDD" id="cd02440">
    <property type="entry name" value="AdoMet_MTases"/>
    <property type="match status" value="1"/>
</dbReference>
<dbReference type="SUPFAM" id="SSF53335">
    <property type="entry name" value="S-adenosyl-L-methionine-dependent methyltransferases"/>
    <property type="match status" value="1"/>
</dbReference>
<reference evidence="10 11" key="1">
    <citation type="journal article" date="2016" name="Nat. Commun.">
        <title>Thousands of microbial genomes shed light on interconnected biogeochemical processes in an aquifer system.</title>
        <authorList>
            <person name="Anantharaman K."/>
            <person name="Brown C.T."/>
            <person name="Hug L.A."/>
            <person name="Sharon I."/>
            <person name="Castelle C.J."/>
            <person name="Probst A.J."/>
            <person name="Thomas B.C."/>
            <person name="Singh A."/>
            <person name="Wilkins M.J."/>
            <person name="Karaoz U."/>
            <person name="Brodie E.L."/>
            <person name="Williams K.H."/>
            <person name="Hubbard S.S."/>
            <person name="Banfield J.F."/>
        </authorList>
    </citation>
    <scope>NUCLEOTIDE SEQUENCE [LARGE SCALE GENOMIC DNA]</scope>
</reference>
<evidence type="ECO:0000259" key="9">
    <source>
        <dbReference type="SMART" id="SM00650"/>
    </source>
</evidence>
<dbReference type="SMART" id="SM00650">
    <property type="entry name" value="rADc"/>
    <property type="match status" value="1"/>
</dbReference>
<feature type="binding site" evidence="7 8">
    <location>
        <position position="39"/>
    </location>
    <ligand>
        <name>S-adenosyl-L-methionine</name>
        <dbReference type="ChEBI" id="CHEBI:59789"/>
    </ligand>
</feature>
<keyword evidence="1 7" id="KW-0963">Cytoplasm</keyword>
<evidence type="ECO:0000313" key="11">
    <source>
        <dbReference type="Proteomes" id="UP000178449"/>
    </source>
</evidence>
<dbReference type="InterPro" id="IPR011530">
    <property type="entry name" value="rRNA_adenine_dimethylase"/>
</dbReference>
<keyword evidence="3 7" id="KW-0489">Methyltransferase</keyword>
<evidence type="ECO:0000313" key="10">
    <source>
        <dbReference type="EMBL" id="OGG94136.1"/>
    </source>
</evidence>
<feature type="binding site" evidence="7 8">
    <location>
        <position position="60"/>
    </location>
    <ligand>
        <name>S-adenosyl-L-methionine</name>
        <dbReference type="ChEBI" id="CHEBI:59789"/>
    </ligand>
</feature>
<evidence type="ECO:0000256" key="7">
    <source>
        <dbReference type="HAMAP-Rule" id="MF_00607"/>
    </source>
</evidence>
<evidence type="ECO:0000256" key="8">
    <source>
        <dbReference type="PROSITE-ProRule" id="PRU01026"/>
    </source>
</evidence>
<feature type="binding site" evidence="7 8">
    <location>
        <position position="85"/>
    </location>
    <ligand>
        <name>S-adenosyl-L-methionine</name>
        <dbReference type="ChEBI" id="CHEBI:59789"/>
    </ligand>
</feature>
<keyword evidence="5 7" id="KW-0949">S-adenosyl-L-methionine</keyword>
<keyword evidence="2 7" id="KW-0698">rRNA processing</keyword>
<dbReference type="PANTHER" id="PTHR11727:SF7">
    <property type="entry name" value="DIMETHYLADENOSINE TRANSFERASE-RELATED"/>
    <property type="match status" value="1"/>
</dbReference>
<evidence type="ECO:0000256" key="1">
    <source>
        <dbReference type="ARBA" id="ARBA00022490"/>
    </source>
</evidence>
<evidence type="ECO:0000256" key="4">
    <source>
        <dbReference type="ARBA" id="ARBA00022679"/>
    </source>
</evidence>
<evidence type="ECO:0000256" key="2">
    <source>
        <dbReference type="ARBA" id="ARBA00022552"/>
    </source>
</evidence>
<evidence type="ECO:0000256" key="5">
    <source>
        <dbReference type="ARBA" id="ARBA00022691"/>
    </source>
</evidence>
<keyword evidence="4 7" id="KW-0808">Transferase</keyword>
<dbReference type="InterPro" id="IPR020596">
    <property type="entry name" value="rRNA_Ade_Mease_Trfase_CS"/>
</dbReference>
<feature type="binding site" evidence="7 8">
    <location>
        <position position="12"/>
    </location>
    <ligand>
        <name>S-adenosyl-L-methionine</name>
        <dbReference type="ChEBI" id="CHEBI:59789"/>
    </ligand>
</feature>
<gene>
    <name evidence="7" type="primary">rsmA</name>
    <name evidence="7" type="synonym">ksgA</name>
    <name evidence="10" type="ORF">A2527_09845</name>
</gene>